<dbReference type="RefSeq" id="WP_116277592.1">
    <property type="nucleotide sequence ID" value="NZ_NFZX01000007.1"/>
</dbReference>
<comment type="caution">
    <text evidence="1">The sequence shown here is derived from an EMBL/GenBank/DDBJ whole genome shotgun (WGS) entry which is preliminary data.</text>
</comment>
<evidence type="ECO:0000313" key="2">
    <source>
        <dbReference type="Proteomes" id="UP000256488"/>
    </source>
</evidence>
<dbReference type="AlphaFoldDB" id="A0A3E0WVP5"/>
<protein>
    <submittedName>
        <fullName evidence="1">Uncharacterized protein</fullName>
    </submittedName>
</protein>
<organism evidence="1 2">
    <name type="scientific">Virgibacillus dokdonensis</name>
    <dbReference type="NCBI Taxonomy" id="302167"/>
    <lineage>
        <taxon>Bacteria</taxon>
        <taxon>Bacillati</taxon>
        <taxon>Bacillota</taxon>
        <taxon>Bacilli</taxon>
        <taxon>Bacillales</taxon>
        <taxon>Bacillaceae</taxon>
        <taxon>Virgibacillus</taxon>
    </lineage>
</organism>
<proteinExistence type="predicted"/>
<accession>A0A3E0WVP5</accession>
<reference evidence="1 2" key="1">
    <citation type="submission" date="2017-05" db="EMBL/GenBank/DDBJ databases">
        <title>Virgibacillus sp. AK90 isolated from a saltern of Kakinada, India.</title>
        <authorList>
            <person name="Gupta V."/>
            <person name="Sidhu C."/>
            <person name="Korpole S."/>
            <person name="Pinnaka A.K."/>
        </authorList>
    </citation>
    <scope>NUCLEOTIDE SEQUENCE [LARGE SCALE GENOMIC DNA]</scope>
    <source>
        <strain evidence="1 2">AK90</strain>
    </source>
</reference>
<dbReference type="Proteomes" id="UP000256488">
    <property type="component" value="Unassembled WGS sequence"/>
</dbReference>
<name>A0A3E0WVP5_9BACI</name>
<sequence>MKKYRFIEKDKKQIVMEITFNNNEVIKCESYGDSYAALIPNVWIDVDGNEYVVVKQPAYPQERHVATVYSHGITSAMSFARSYEIDVN</sequence>
<evidence type="ECO:0000313" key="1">
    <source>
        <dbReference type="EMBL" id="RFA36241.1"/>
    </source>
</evidence>
<gene>
    <name evidence="1" type="ORF">CAI16_05485</name>
</gene>
<dbReference type="EMBL" id="NFZX01000007">
    <property type="protein sequence ID" value="RFA36241.1"/>
    <property type="molecule type" value="Genomic_DNA"/>
</dbReference>